<dbReference type="Gene3D" id="1.10.1740.10">
    <property type="match status" value="1"/>
</dbReference>
<proteinExistence type="predicted"/>
<dbReference type="AlphaFoldDB" id="A0A369QPS7"/>
<feature type="domain" description="RNA polymerase sigma-70 region 2" evidence="4">
    <location>
        <begin position="29"/>
        <end position="98"/>
    </location>
</feature>
<dbReference type="PANTHER" id="PTHR43133">
    <property type="entry name" value="RNA POLYMERASE ECF-TYPE SIGMA FACTO"/>
    <property type="match status" value="1"/>
</dbReference>
<dbReference type="SUPFAM" id="SSF88946">
    <property type="entry name" value="Sigma2 domain of RNA polymerase sigma factors"/>
    <property type="match status" value="1"/>
</dbReference>
<evidence type="ECO:0000256" key="2">
    <source>
        <dbReference type="ARBA" id="ARBA00023082"/>
    </source>
</evidence>
<dbReference type="InterPro" id="IPR039425">
    <property type="entry name" value="RNA_pol_sigma-70-like"/>
</dbReference>
<organism evidence="5 6">
    <name type="scientific">Adhaeribacter pallidiroseus</name>
    <dbReference type="NCBI Taxonomy" id="2072847"/>
    <lineage>
        <taxon>Bacteria</taxon>
        <taxon>Pseudomonadati</taxon>
        <taxon>Bacteroidota</taxon>
        <taxon>Cytophagia</taxon>
        <taxon>Cytophagales</taxon>
        <taxon>Hymenobacteraceae</taxon>
        <taxon>Adhaeribacter</taxon>
    </lineage>
</organism>
<dbReference type="PANTHER" id="PTHR43133:SF46">
    <property type="entry name" value="RNA POLYMERASE SIGMA-70 FACTOR ECF SUBFAMILY"/>
    <property type="match status" value="1"/>
</dbReference>
<keyword evidence="6" id="KW-1185">Reference proteome</keyword>
<evidence type="ECO:0000313" key="5">
    <source>
        <dbReference type="EMBL" id="RDC64218.1"/>
    </source>
</evidence>
<evidence type="ECO:0000256" key="1">
    <source>
        <dbReference type="ARBA" id="ARBA00023015"/>
    </source>
</evidence>
<dbReference type="GO" id="GO:0016987">
    <property type="term" value="F:sigma factor activity"/>
    <property type="evidence" value="ECO:0007669"/>
    <property type="project" value="UniProtKB-KW"/>
</dbReference>
<dbReference type="EMBL" id="QASA01000001">
    <property type="protein sequence ID" value="RDC64218.1"/>
    <property type="molecule type" value="Genomic_DNA"/>
</dbReference>
<dbReference type="Proteomes" id="UP000253919">
    <property type="component" value="Unassembled WGS sequence"/>
</dbReference>
<reference evidence="5 6" key="1">
    <citation type="submission" date="2018-04" db="EMBL/GenBank/DDBJ databases">
        <title>Adhaeribacter sp. HMF7616 genome sequencing and assembly.</title>
        <authorList>
            <person name="Kang H."/>
            <person name="Kang J."/>
            <person name="Cha I."/>
            <person name="Kim H."/>
            <person name="Joh K."/>
        </authorList>
    </citation>
    <scope>NUCLEOTIDE SEQUENCE [LARGE SCALE GENOMIC DNA]</scope>
    <source>
        <strain evidence="5 6">HMF7616</strain>
    </source>
</reference>
<keyword evidence="1" id="KW-0805">Transcription regulation</keyword>
<dbReference type="InterPro" id="IPR014284">
    <property type="entry name" value="RNA_pol_sigma-70_dom"/>
</dbReference>
<evidence type="ECO:0000256" key="3">
    <source>
        <dbReference type="ARBA" id="ARBA00023163"/>
    </source>
</evidence>
<comment type="caution">
    <text evidence="5">The sequence shown here is derived from an EMBL/GenBank/DDBJ whole genome shotgun (WGS) entry which is preliminary data.</text>
</comment>
<evidence type="ECO:0000313" key="6">
    <source>
        <dbReference type="Proteomes" id="UP000253919"/>
    </source>
</evidence>
<evidence type="ECO:0000259" key="4">
    <source>
        <dbReference type="Pfam" id="PF04542"/>
    </source>
</evidence>
<dbReference type="InterPro" id="IPR013325">
    <property type="entry name" value="RNA_pol_sigma_r2"/>
</dbReference>
<gene>
    <name evidence="5" type="ORF">AHMF7616_02830</name>
</gene>
<dbReference type="InterPro" id="IPR007627">
    <property type="entry name" value="RNA_pol_sigma70_r2"/>
</dbReference>
<dbReference type="NCBIfam" id="TIGR02937">
    <property type="entry name" value="sigma70-ECF"/>
    <property type="match status" value="1"/>
</dbReference>
<keyword evidence="3" id="KW-0804">Transcription</keyword>
<sequence length="188" mass="21994">MPTILSPVMATNWRLAFKTDREKTLAQIYARAYPMVLHYVKQHNGQPEDAQDLLQEAIIVFYEKVMQEEFRLTASVTTYLMAICKNHWRQELEKQQRRKKITLEEINPPDEVNPAETKAAGTDLIYFVEQLGDKCRNILISFYYFGQSLTAIAEKNRYRSVRSATVQKFKCLERLRKSLSGLSGDYFR</sequence>
<accession>A0A369QPS7</accession>
<keyword evidence="2" id="KW-0731">Sigma factor</keyword>
<dbReference type="GO" id="GO:0006352">
    <property type="term" value="P:DNA-templated transcription initiation"/>
    <property type="evidence" value="ECO:0007669"/>
    <property type="project" value="InterPro"/>
</dbReference>
<protein>
    <recommendedName>
        <fullName evidence="4">RNA polymerase sigma-70 region 2 domain-containing protein</fullName>
    </recommendedName>
</protein>
<name>A0A369QPS7_9BACT</name>
<dbReference type="RefSeq" id="WP_233507546.1">
    <property type="nucleotide sequence ID" value="NZ_QASA01000001.1"/>
</dbReference>
<dbReference type="Pfam" id="PF04542">
    <property type="entry name" value="Sigma70_r2"/>
    <property type="match status" value="1"/>
</dbReference>